<name>A0A0J6F7L7_COCPO</name>
<evidence type="ECO:0000313" key="2">
    <source>
        <dbReference type="Proteomes" id="UP000054567"/>
    </source>
</evidence>
<gene>
    <name evidence="1" type="ORF">CPAG_01641</name>
</gene>
<organism evidence="1 2">
    <name type="scientific">Coccidioides posadasii RMSCC 3488</name>
    <dbReference type="NCBI Taxonomy" id="454284"/>
    <lineage>
        <taxon>Eukaryota</taxon>
        <taxon>Fungi</taxon>
        <taxon>Dikarya</taxon>
        <taxon>Ascomycota</taxon>
        <taxon>Pezizomycotina</taxon>
        <taxon>Eurotiomycetes</taxon>
        <taxon>Eurotiomycetidae</taxon>
        <taxon>Onygenales</taxon>
        <taxon>Onygenaceae</taxon>
        <taxon>Coccidioides</taxon>
    </lineage>
</organism>
<reference evidence="2" key="2">
    <citation type="journal article" date="2009" name="Genome Res.">
        <title>Comparative genomic analyses of the human fungal pathogens Coccidioides and their relatives.</title>
        <authorList>
            <person name="Sharpton T.J."/>
            <person name="Stajich J.E."/>
            <person name="Rounsley S.D."/>
            <person name="Gardner M.J."/>
            <person name="Wortman J.R."/>
            <person name="Jordar V.S."/>
            <person name="Maiti R."/>
            <person name="Kodira C.D."/>
            <person name="Neafsey D.E."/>
            <person name="Zeng Q."/>
            <person name="Hung C.-Y."/>
            <person name="McMahan C."/>
            <person name="Muszewska A."/>
            <person name="Grynberg M."/>
            <person name="Mandel M.A."/>
            <person name="Kellner E.M."/>
            <person name="Barker B.M."/>
            <person name="Galgiani J.N."/>
            <person name="Orbach M.J."/>
            <person name="Kirkland T.N."/>
            <person name="Cole G.T."/>
            <person name="Henn M.R."/>
            <person name="Birren B.W."/>
            <person name="Taylor J.W."/>
        </authorList>
    </citation>
    <scope>NUCLEOTIDE SEQUENCE [LARGE SCALE GENOMIC DNA]</scope>
    <source>
        <strain evidence="2">RMSCC 3488</strain>
    </source>
</reference>
<evidence type="ECO:0000313" key="1">
    <source>
        <dbReference type="EMBL" id="KMM65290.1"/>
    </source>
</evidence>
<protein>
    <submittedName>
        <fullName evidence="1">Uncharacterized protein</fullName>
    </submittedName>
</protein>
<dbReference type="Proteomes" id="UP000054567">
    <property type="component" value="Unassembled WGS sequence"/>
</dbReference>
<reference evidence="1 2" key="1">
    <citation type="submission" date="2007-06" db="EMBL/GenBank/DDBJ databases">
        <title>The Genome Sequence of Coccidioides posadasii RMSCC_3488.</title>
        <authorList>
            <consortium name="Coccidioides Genome Resources Consortium"/>
            <consortium name="The Broad Institute Genome Sequencing Platform"/>
            <person name="Henn M.R."/>
            <person name="Sykes S."/>
            <person name="Young S."/>
            <person name="Jaffe D."/>
            <person name="Berlin A."/>
            <person name="Alvarez P."/>
            <person name="Butler J."/>
            <person name="Gnerre S."/>
            <person name="Grabherr M."/>
            <person name="Mauceli E."/>
            <person name="Brockman W."/>
            <person name="Kodira C."/>
            <person name="Alvarado L."/>
            <person name="Zeng Q."/>
            <person name="Crawford M."/>
            <person name="Antoine C."/>
            <person name="Devon K."/>
            <person name="Galgiani J."/>
            <person name="Orsborn K."/>
            <person name="Lewis M.L."/>
            <person name="Nusbaum C."/>
            <person name="Galagan J."/>
            <person name="Birren B."/>
        </authorList>
    </citation>
    <scope>NUCLEOTIDE SEQUENCE [LARGE SCALE GENOMIC DNA]</scope>
    <source>
        <strain evidence="1 2">RMSCC 3488</strain>
    </source>
</reference>
<sequence length="141" mass="16142">MHSMTSSLYPCWRQGSRMYGLLEEALHLLVKNSKWHPYSKAHDGVTQLLTKIRRGRFGLGGYHNICQESMEQTLKGQRLESRMVEIGIEIGIDQQAEKGLVPQGQVVTFSPLFWWSNSRSPPAWIRKRFTNIGLAAVERTV</sequence>
<dbReference type="EMBL" id="DS268109">
    <property type="protein sequence ID" value="KMM65290.1"/>
    <property type="molecule type" value="Genomic_DNA"/>
</dbReference>
<proteinExistence type="predicted"/>
<reference evidence="2" key="3">
    <citation type="journal article" date="2010" name="Genome Res.">
        <title>Population genomic sequencing of Coccidioides fungi reveals recent hybridization and transposon control.</title>
        <authorList>
            <person name="Neafsey D.E."/>
            <person name="Barker B.M."/>
            <person name="Sharpton T.J."/>
            <person name="Stajich J.E."/>
            <person name="Park D.J."/>
            <person name="Whiston E."/>
            <person name="Hung C.-Y."/>
            <person name="McMahan C."/>
            <person name="White J."/>
            <person name="Sykes S."/>
            <person name="Heiman D."/>
            <person name="Young S."/>
            <person name="Zeng Q."/>
            <person name="Abouelleil A."/>
            <person name="Aftuck L."/>
            <person name="Bessette D."/>
            <person name="Brown A."/>
            <person name="FitzGerald M."/>
            <person name="Lui A."/>
            <person name="Macdonald J.P."/>
            <person name="Priest M."/>
            <person name="Orbach M.J."/>
            <person name="Galgiani J.N."/>
            <person name="Kirkland T.N."/>
            <person name="Cole G.T."/>
            <person name="Birren B.W."/>
            <person name="Henn M.R."/>
            <person name="Taylor J.W."/>
            <person name="Rounsley S.D."/>
        </authorList>
    </citation>
    <scope>NUCLEOTIDE SEQUENCE [LARGE SCALE GENOMIC DNA]</scope>
    <source>
        <strain evidence="2">RMSCC 3488</strain>
    </source>
</reference>
<dbReference type="AlphaFoldDB" id="A0A0J6F7L7"/>
<accession>A0A0J6F7L7</accession>
<dbReference type="VEuPathDB" id="FungiDB:CPAG_01641"/>